<evidence type="ECO:0000256" key="1">
    <source>
        <dbReference type="SAM" id="Phobius"/>
    </source>
</evidence>
<sequence length="59" mass="6426">MLHVLEAVAKSVYAGILAVGINFSAGLLYPPLGVDTPLEALNRFVAWFTWARPQALEAR</sequence>
<keyword evidence="1" id="KW-0812">Transmembrane</keyword>
<organism evidence="2 3">
    <name type="scientific">Corynebacterium spheniscorum</name>
    <dbReference type="NCBI Taxonomy" id="185761"/>
    <lineage>
        <taxon>Bacteria</taxon>
        <taxon>Bacillati</taxon>
        <taxon>Actinomycetota</taxon>
        <taxon>Actinomycetes</taxon>
        <taxon>Mycobacteriales</taxon>
        <taxon>Corynebacteriaceae</taxon>
        <taxon>Corynebacterium</taxon>
    </lineage>
</organism>
<reference evidence="2 3" key="1">
    <citation type="submission" date="2016-10" db="EMBL/GenBank/DDBJ databases">
        <authorList>
            <person name="de Groot N.N."/>
        </authorList>
    </citation>
    <scope>NUCLEOTIDE SEQUENCE [LARGE SCALE GENOMIC DNA]</scope>
    <source>
        <strain>J11</strain>
        <strain evidence="3">PG 39</strain>
    </source>
</reference>
<protein>
    <submittedName>
        <fullName evidence="2">Uncharacterized protein</fullName>
    </submittedName>
</protein>
<dbReference type="EMBL" id="FOPJ01000013">
    <property type="protein sequence ID" value="SFG76182.1"/>
    <property type="molecule type" value="Genomic_DNA"/>
</dbReference>
<dbReference type="AlphaFoldDB" id="A0A1I2UG91"/>
<evidence type="ECO:0000313" key="3">
    <source>
        <dbReference type="Proteomes" id="UP000199065"/>
    </source>
</evidence>
<dbReference type="RefSeq" id="WP_092286703.1">
    <property type="nucleotide sequence ID" value="NZ_FOPJ01000013.1"/>
</dbReference>
<evidence type="ECO:0000313" key="2">
    <source>
        <dbReference type="EMBL" id="SFG76182.1"/>
    </source>
</evidence>
<proteinExistence type="predicted"/>
<accession>A0A1I2UG91</accession>
<feature type="transmembrane region" description="Helical" evidence="1">
    <location>
        <begin position="12"/>
        <end position="32"/>
    </location>
</feature>
<name>A0A1I2UG91_9CORY</name>
<keyword evidence="1" id="KW-0472">Membrane</keyword>
<dbReference type="STRING" id="185761.SAMN05660282_01876"/>
<keyword evidence="3" id="KW-1185">Reference proteome</keyword>
<keyword evidence="1" id="KW-1133">Transmembrane helix</keyword>
<dbReference type="Proteomes" id="UP000199065">
    <property type="component" value="Unassembled WGS sequence"/>
</dbReference>
<gene>
    <name evidence="2" type="ORF">SAMN05660282_01876</name>
</gene>